<accession>A0A7G7MGF0</accession>
<dbReference type="InterPro" id="IPR000895">
    <property type="entry name" value="Transthyretin/HIU_hydrolase"/>
</dbReference>
<organism evidence="2 3">
    <name type="scientific">Pseudonocardia petroleophila</name>
    <dbReference type="NCBI Taxonomy" id="37331"/>
    <lineage>
        <taxon>Bacteria</taxon>
        <taxon>Bacillati</taxon>
        <taxon>Actinomycetota</taxon>
        <taxon>Actinomycetes</taxon>
        <taxon>Pseudonocardiales</taxon>
        <taxon>Pseudonocardiaceae</taxon>
        <taxon>Pseudonocardia</taxon>
    </lineage>
</organism>
<proteinExistence type="predicted"/>
<name>A0A7G7MGF0_9PSEU</name>
<dbReference type="EMBL" id="CP060131">
    <property type="protein sequence ID" value="QNG51861.1"/>
    <property type="molecule type" value="Genomic_DNA"/>
</dbReference>
<dbReference type="InterPro" id="IPR036817">
    <property type="entry name" value="Transthyretin/HIU_hydrolase_sf"/>
</dbReference>
<dbReference type="PRINTS" id="PR00189">
    <property type="entry name" value="TRNSTHYRETIN"/>
</dbReference>
<sequence length="112" mass="11896">MPLTVEVVDLTHGRPASDVRVGLECSDGSVWTAVAAATTDESGRIDDWGGADGHDRDLRLVIDARRYFAAQGLLSSQADITIAVGPTSPWLVRHVPVLLAPFGYSTYTGLSS</sequence>
<dbReference type="AlphaFoldDB" id="A0A7G7MGF0"/>
<dbReference type="PANTHER" id="PTHR10395">
    <property type="entry name" value="URICASE AND TRANSTHYRETIN-RELATED"/>
    <property type="match status" value="1"/>
</dbReference>
<keyword evidence="2" id="KW-0378">Hydrolase</keyword>
<dbReference type="KEGG" id="ppel:H6H00_27830"/>
<dbReference type="Pfam" id="PF00576">
    <property type="entry name" value="Transthyretin"/>
    <property type="match status" value="1"/>
</dbReference>
<gene>
    <name evidence="2" type="ORF">H6H00_27830</name>
</gene>
<dbReference type="Gene3D" id="2.60.40.180">
    <property type="entry name" value="Transthyretin/hydroxyisourate hydrolase domain"/>
    <property type="match status" value="1"/>
</dbReference>
<keyword evidence="3" id="KW-1185">Reference proteome</keyword>
<reference evidence="2 3" key="1">
    <citation type="submission" date="2020-08" db="EMBL/GenBank/DDBJ databases">
        <authorList>
            <person name="Mo P."/>
        </authorList>
    </citation>
    <scope>NUCLEOTIDE SEQUENCE [LARGE SCALE GENOMIC DNA]</scope>
    <source>
        <strain evidence="2 3">CGMCC 4.1532</strain>
    </source>
</reference>
<dbReference type="RefSeq" id="WP_185718613.1">
    <property type="nucleotide sequence ID" value="NZ_BAAAWI010000001.1"/>
</dbReference>
<dbReference type="InterPro" id="IPR023416">
    <property type="entry name" value="Transthyretin/HIU_hydrolase_d"/>
</dbReference>
<dbReference type="GO" id="GO:0016787">
    <property type="term" value="F:hydrolase activity"/>
    <property type="evidence" value="ECO:0007669"/>
    <property type="project" value="UniProtKB-KW"/>
</dbReference>
<dbReference type="SUPFAM" id="SSF49472">
    <property type="entry name" value="Transthyretin (synonym: prealbumin)"/>
    <property type="match status" value="1"/>
</dbReference>
<evidence type="ECO:0000259" key="1">
    <source>
        <dbReference type="Pfam" id="PF00576"/>
    </source>
</evidence>
<evidence type="ECO:0000313" key="2">
    <source>
        <dbReference type="EMBL" id="QNG51861.1"/>
    </source>
</evidence>
<protein>
    <submittedName>
        <fullName evidence="2">Hydroxyisourate hydrolase</fullName>
    </submittedName>
</protein>
<dbReference type="PANTHER" id="PTHR10395:SF7">
    <property type="entry name" value="5-HYDROXYISOURATE HYDROLASE"/>
    <property type="match status" value="1"/>
</dbReference>
<dbReference type="GO" id="GO:0006144">
    <property type="term" value="P:purine nucleobase metabolic process"/>
    <property type="evidence" value="ECO:0007669"/>
    <property type="project" value="TreeGrafter"/>
</dbReference>
<feature type="domain" description="Transthyretin/hydroxyisourate hydrolase" evidence="1">
    <location>
        <begin position="3"/>
        <end position="109"/>
    </location>
</feature>
<evidence type="ECO:0000313" key="3">
    <source>
        <dbReference type="Proteomes" id="UP000515728"/>
    </source>
</evidence>
<dbReference type="Proteomes" id="UP000515728">
    <property type="component" value="Chromosome"/>
</dbReference>